<gene>
    <name evidence="10" type="ORF">Golob_000649</name>
</gene>
<keyword evidence="2 7" id="KW-0134">Cell wall</keyword>
<dbReference type="CDD" id="cd22274">
    <property type="entry name" value="DPBB_EXPA_N"/>
    <property type="match status" value="1"/>
</dbReference>
<dbReference type="PANTHER" id="PTHR31867">
    <property type="entry name" value="EXPANSIN-A15"/>
    <property type="match status" value="1"/>
</dbReference>
<protein>
    <recommendedName>
        <fullName evidence="7">Expansin</fullName>
    </recommendedName>
</protein>
<keyword evidence="6 7" id="KW-0961">Cell wall biogenesis/degradation</keyword>
<dbReference type="PRINTS" id="PR01226">
    <property type="entry name" value="EXPANSIN"/>
</dbReference>
<evidence type="ECO:0000256" key="3">
    <source>
        <dbReference type="ARBA" id="ARBA00022525"/>
    </source>
</evidence>
<feature type="domain" description="Expansin-like CBD" evidence="9">
    <location>
        <begin position="120"/>
        <end position="199"/>
    </location>
</feature>
<keyword evidence="11" id="KW-1185">Reference proteome</keyword>
<dbReference type="Pfam" id="PF03330">
    <property type="entry name" value="DPBB_1"/>
    <property type="match status" value="1"/>
</dbReference>
<comment type="function">
    <text evidence="7">Causes loosening and extension of plant cell walls by disrupting non-covalent bonding between cellulose microfibrils and matrix glucans. No enzymatic activity has been found.</text>
</comment>
<evidence type="ECO:0000259" key="9">
    <source>
        <dbReference type="PROSITE" id="PS50843"/>
    </source>
</evidence>
<dbReference type="PRINTS" id="PR01225">
    <property type="entry name" value="EXPANSNFAMLY"/>
</dbReference>
<dbReference type="Proteomes" id="UP000593572">
    <property type="component" value="Unassembled WGS sequence"/>
</dbReference>
<evidence type="ECO:0000313" key="10">
    <source>
        <dbReference type="EMBL" id="MBA0573373.1"/>
    </source>
</evidence>
<proteinExistence type="inferred from homology"/>
<dbReference type="EMBL" id="JABEZX010000013">
    <property type="protein sequence ID" value="MBA0573373.1"/>
    <property type="molecule type" value="Genomic_DNA"/>
</dbReference>
<dbReference type="InterPro" id="IPR002963">
    <property type="entry name" value="Expansin"/>
</dbReference>
<evidence type="ECO:0000259" key="8">
    <source>
        <dbReference type="PROSITE" id="PS50842"/>
    </source>
</evidence>
<dbReference type="GO" id="GO:0016020">
    <property type="term" value="C:membrane"/>
    <property type="evidence" value="ECO:0007669"/>
    <property type="project" value="UniProtKB-SubCell"/>
</dbReference>
<dbReference type="Gene3D" id="2.40.40.10">
    <property type="entry name" value="RlpA-like domain"/>
    <property type="match status" value="1"/>
</dbReference>
<dbReference type="Gene3D" id="2.60.40.760">
    <property type="entry name" value="Expansin, cellulose-binding-like domain"/>
    <property type="match status" value="1"/>
</dbReference>
<dbReference type="InterPro" id="IPR036908">
    <property type="entry name" value="RlpA-like_sf"/>
</dbReference>
<dbReference type="InterPro" id="IPR007118">
    <property type="entry name" value="Expan_Lol_pI"/>
</dbReference>
<dbReference type="GO" id="GO:0009664">
    <property type="term" value="P:plant-type cell wall organization"/>
    <property type="evidence" value="ECO:0007669"/>
    <property type="project" value="InterPro"/>
</dbReference>
<dbReference type="InterPro" id="IPR036749">
    <property type="entry name" value="Expansin_CBD_sf"/>
</dbReference>
<evidence type="ECO:0000313" key="11">
    <source>
        <dbReference type="Proteomes" id="UP000593572"/>
    </source>
</evidence>
<dbReference type="InterPro" id="IPR007117">
    <property type="entry name" value="Expansin_CBD"/>
</dbReference>
<keyword evidence="5" id="KW-0472">Membrane</keyword>
<evidence type="ECO:0000256" key="2">
    <source>
        <dbReference type="ARBA" id="ARBA00022512"/>
    </source>
</evidence>
<organism evidence="10 11">
    <name type="scientific">Gossypium lobatum</name>
    <dbReference type="NCBI Taxonomy" id="34289"/>
    <lineage>
        <taxon>Eukaryota</taxon>
        <taxon>Viridiplantae</taxon>
        <taxon>Streptophyta</taxon>
        <taxon>Embryophyta</taxon>
        <taxon>Tracheophyta</taxon>
        <taxon>Spermatophyta</taxon>
        <taxon>Magnoliopsida</taxon>
        <taxon>eudicotyledons</taxon>
        <taxon>Gunneridae</taxon>
        <taxon>Pentapetalae</taxon>
        <taxon>rosids</taxon>
        <taxon>malvids</taxon>
        <taxon>Malvales</taxon>
        <taxon>Malvaceae</taxon>
        <taxon>Malvoideae</taxon>
        <taxon>Gossypium</taxon>
    </lineage>
</organism>
<dbReference type="PROSITE" id="PS50843">
    <property type="entry name" value="EXPANSIN_CBD"/>
    <property type="match status" value="1"/>
</dbReference>
<evidence type="ECO:0000256" key="5">
    <source>
        <dbReference type="ARBA" id="ARBA00023136"/>
    </source>
</evidence>
<feature type="non-terminal residue" evidence="10">
    <location>
        <position position="1"/>
    </location>
</feature>
<dbReference type="SMART" id="SM00837">
    <property type="entry name" value="DPBB_1"/>
    <property type="match status" value="1"/>
</dbReference>
<sequence>GACGYGDLIKQGYGLETTALSTALFNNGLTCGACFEIRCYDSVQWCLNDTIIVTATNFCPPNYSKPEGNWCNPPLQHFDLSQPMFRKIAVYRAGIVPVLYRRVPCVKSGGVKFKIKGNQYWILILVYNVAGAGDVVDVKIKGSSTIWIQMSRNWGQNWQTSANLIGQSLSFQVTTSDGKMVQSDDVAPADWKFGGVYEGKQF</sequence>
<reference evidence="10 11" key="1">
    <citation type="journal article" date="2019" name="Genome Biol. Evol.">
        <title>Insights into the evolution of the New World diploid cottons (Gossypium, subgenus Houzingenia) based on genome sequencing.</title>
        <authorList>
            <person name="Grover C.E."/>
            <person name="Arick M.A. 2nd"/>
            <person name="Thrash A."/>
            <person name="Conover J.L."/>
            <person name="Sanders W.S."/>
            <person name="Peterson D.G."/>
            <person name="Frelichowski J.E."/>
            <person name="Scheffler J.A."/>
            <person name="Scheffler B.E."/>
            <person name="Wendel J.F."/>
        </authorList>
    </citation>
    <scope>NUCLEOTIDE SEQUENCE [LARGE SCALE GENOMIC DNA]</scope>
    <source>
        <strain evidence="10">157</strain>
        <tissue evidence="10">Leaf</tissue>
    </source>
</reference>
<dbReference type="FunFam" id="2.60.40.760:FF:000001">
    <property type="entry name" value="Expansin"/>
    <property type="match status" value="1"/>
</dbReference>
<dbReference type="GO" id="GO:0009653">
    <property type="term" value="P:anatomical structure morphogenesis"/>
    <property type="evidence" value="ECO:0007669"/>
    <property type="project" value="UniProtKB-ARBA"/>
</dbReference>
<evidence type="ECO:0000256" key="4">
    <source>
        <dbReference type="ARBA" id="ARBA00022729"/>
    </source>
</evidence>
<accession>A0A7J8N905</accession>
<evidence type="ECO:0000256" key="6">
    <source>
        <dbReference type="ARBA" id="ARBA00023316"/>
    </source>
</evidence>
<dbReference type="SUPFAM" id="SSF50685">
    <property type="entry name" value="Barwin-like endoglucanases"/>
    <property type="match status" value="1"/>
</dbReference>
<dbReference type="SUPFAM" id="SSF49590">
    <property type="entry name" value="PHL pollen allergen"/>
    <property type="match status" value="1"/>
</dbReference>
<dbReference type="InterPro" id="IPR007112">
    <property type="entry name" value="Expansin/allergen_DPBB_dom"/>
</dbReference>
<comment type="similarity">
    <text evidence="1 7">Belongs to the expansin family. Expansin A subfamily.</text>
</comment>
<keyword evidence="4" id="KW-0732">Signal</keyword>
<evidence type="ECO:0000256" key="1">
    <source>
        <dbReference type="ARBA" id="ARBA00005392"/>
    </source>
</evidence>
<dbReference type="InterPro" id="IPR009009">
    <property type="entry name" value="RlpA-like_DPBB"/>
</dbReference>
<comment type="subcellular location">
    <subcellularLocation>
        <location evidence="7">Secreted</location>
        <location evidence="7">Cell wall</location>
    </subcellularLocation>
    <subcellularLocation>
        <location evidence="7">Membrane</location>
        <topology evidence="7">Peripheral membrane protein</topology>
    </subcellularLocation>
</comment>
<dbReference type="Pfam" id="PF01357">
    <property type="entry name" value="Expansin_C"/>
    <property type="match status" value="1"/>
</dbReference>
<comment type="caution">
    <text evidence="10">The sequence shown here is derived from an EMBL/GenBank/DDBJ whole genome shotgun (WGS) entry which is preliminary data.</text>
</comment>
<name>A0A7J8N905_9ROSI</name>
<dbReference type="GO" id="GO:0005576">
    <property type="term" value="C:extracellular region"/>
    <property type="evidence" value="ECO:0007669"/>
    <property type="project" value="InterPro"/>
</dbReference>
<feature type="domain" description="Expansin-like EG45" evidence="8">
    <location>
        <begin position="1"/>
        <end position="110"/>
    </location>
</feature>
<dbReference type="AlphaFoldDB" id="A0A7J8N905"/>
<evidence type="ECO:0000256" key="7">
    <source>
        <dbReference type="RuleBase" id="RU365023"/>
    </source>
</evidence>
<keyword evidence="3 7" id="KW-0964">Secreted</keyword>
<dbReference type="PROSITE" id="PS50842">
    <property type="entry name" value="EXPANSIN_EG45"/>
    <property type="match status" value="1"/>
</dbReference>